<reference evidence="1 2" key="1">
    <citation type="journal article" date="2019" name="Sci. Rep.">
        <title>Orb-weaving spider Araneus ventricosus genome elucidates the spidroin gene catalogue.</title>
        <authorList>
            <person name="Kono N."/>
            <person name="Nakamura H."/>
            <person name="Ohtoshi R."/>
            <person name="Moran D.A.P."/>
            <person name="Shinohara A."/>
            <person name="Yoshida Y."/>
            <person name="Fujiwara M."/>
            <person name="Mori M."/>
            <person name="Tomita M."/>
            <person name="Arakawa K."/>
        </authorList>
    </citation>
    <scope>NUCLEOTIDE SEQUENCE [LARGE SCALE GENOMIC DNA]</scope>
</reference>
<accession>A0A4Y2EY68</accession>
<gene>
    <name evidence="1" type="ORF">AVEN_83670_1</name>
</gene>
<dbReference type="Proteomes" id="UP000499080">
    <property type="component" value="Unassembled WGS sequence"/>
</dbReference>
<dbReference type="EMBL" id="BGPR01000726">
    <property type="protein sequence ID" value="GBM33158.1"/>
    <property type="molecule type" value="Genomic_DNA"/>
</dbReference>
<sequence length="99" mass="11086">MTSIQISCDVQKCGASRTTMNMQIRFALNMHCKVHEHYLSLRFDVSQECLCPNAFKGEAIINSSPSFELGRVVGLREGGFSFLNVTERPGRNVSTMHDC</sequence>
<evidence type="ECO:0000313" key="1">
    <source>
        <dbReference type="EMBL" id="GBM33158.1"/>
    </source>
</evidence>
<comment type="caution">
    <text evidence="1">The sequence shown here is derived from an EMBL/GenBank/DDBJ whole genome shotgun (WGS) entry which is preliminary data.</text>
</comment>
<organism evidence="1 2">
    <name type="scientific">Araneus ventricosus</name>
    <name type="common">Orbweaver spider</name>
    <name type="synonym">Epeira ventricosa</name>
    <dbReference type="NCBI Taxonomy" id="182803"/>
    <lineage>
        <taxon>Eukaryota</taxon>
        <taxon>Metazoa</taxon>
        <taxon>Ecdysozoa</taxon>
        <taxon>Arthropoda</taxon>
        <taxon>Chelicerata</taxon>
        <taxon>Arachnida</taxon>
        <taxon>Araneae</taxon>
        <taxon>Araneomorphae</taxon>
        <taxon>Entelegynae</taxon>
        <taxon>Araneoidea</taxon>
        <taxon>Araneidae</taxon>
        <taxon>Araneus</taxon>
    </lineage>
</organism>
<protein>
    <submittedName>
        <fullName evidence="1">Uncharacterized protein</fullName>
    </submittedName>
</protein>
<proteinExistence type="predicted"/>
<name>A0A4Y2EY68_ARAVE</name>
<evidence type="ECO:0000313" key="2">
    <source>
        <dbReference type="Proteomes" id="UP000499080"/>
    </source>
</evidence>
<dbReference type="OrthoDB" id="4843387at2759"/>
<dbReference type="AlphaFoldDB" id="A0A4Y2EY68"/>
<keyword evidence="2" id="KW-1185">Reference proteome</keyword>